<reference evidence="2 3" key="1">
    <citation type="submission" date="2015-09" db="EMBL/GenBank/DDBJ databases">
        <title>Bacillus cereus food isolates.</title>
        <authorList>
            <person name="Boekhorst J."/>
        </authorList>
    </citation>
    <scope>NUCLEOTIDE SEQUENCE [LARGE SCALE GENOMIC DNA]</scope>
    <source>
        <strain evidence="2 3">B4088</strain>
    </source>
</reference>
<keyword evidence="1" id="KW-0812">Transmembrane</keyword>
<dbReference type="AlphaFoldDB" id="A0A164RJY7"/>
<comment type="caution">
    <text evidence="2">The sequence shown here is derived from an EMBL/GenBank/DDBJ whole genome shotgun (WGS) entry which is preliminary data.</text>
</comment>
<keyword evidence="1" id="KW-1133">Transmembrane helix</keyword>
<dbReference type="PATRIC" id="fig|1396.535.peg.5386"/>
<dbReference type="EMBL" id="LJKE01000002">
    <property type="protein sequence ID" value="KZD74707.1"/>
    <property type="molecule type" value="Genomic_DNA"/>
</dbReference>
<keyword evidence="1" id="KW-0472">Membrane</keyword>
<sequence length="47" mass="5754">MEPVAKTSLFLAYVFQFTNKTFIFFYFLSHYKQEAKEFLRKIHVKLC</sequence>
<dbReference type="Proteomes" id="UP000076482">
    <property type="component" value="Unassembled WGS sequence"/>
</dbReference>
<evidence type="ECO:0000313" key="3">
    <source>
        <dbReference type="Proteomes" id="UP000076482"/>
    </source>
</evidence>
<gene>
    <name evidence="2" type="ORF">B4088_0023</name>
</gene>
<evidence type="ECO:0000256" key="1">
    <source>
        <dbReference type="SAM" id="Phobius"/>
    </source>
</evidence>
<protein>
    <submittedName>
        <fullName evidence="2">Uncharacterized protein</fullName>
    </submittedName>
</protein>
<proteinExistence type="predicted"/>
<name>A0A164RJY7_BACCE</name>
<organism evidence="2 3">
    <name type="scientific">Bacillus cereus</name>
    <dbReference type="NCBI Taxonomy" id="1396"/>
    <lineage>
        <taxon>Bacteria</taxon>
        <taxon>Bacillati</taxon>
        <taxon>Bacillota</taxon>
        <taxon>Bacilli</taxon>
        <taxon>Bacillales</taxon>
        <taxon>Bacillaceae</taxon>
        <taxon>Bacillus</taxon>
        <taxon>Bacillus cereus group</taxon>
    </lineage>
</organism>
<evidence type="ECO:0000313" key="2">
    <source>
        <dbReference type="EMBL" id="KZD74707.1"/>
    </source>
</evidence>
<feature type="transmembrane region" description="Helical" evidence="1">
    <location>
        <begin position="12"/>
        <end position="31"/>
    </location>
</feature>
<accession>A0A164RJY7</accession>